<dbReference type="InterPro" id="IPR036291">
    <property type="entry name" value="NAD(P)-bd_dom_sf"/>
</dbReference>
<feature type="domain" description="Gfo/Idh/MocA-like oxidoreductase N-terminal" evidence="2">
    <location>
        <begin position="315"/>
        <end position="428"/>
    </location>
</feature>
<dbReference type="InterPro" id="IPR055170">
    <property type="entry name" value="GFO_IDH_MocA-like_dom"/>
</dbReference>
<evidence type="ECO:0000259" key="1">
    <source>
        <dbReference type="Pfam" id="PF01261"/>
    </source>
</evidence>
<dbReference type="Proteomes" id="UP000244089">
    <property type="component" value="Unassembled WGS sequence"/>
</dbReference>
<dbReference type="PANTHER" id="PTHR43249">
    <property type="entry name" value="UDP-N-ACETYL-2-AMINO-2-DEOXY-D-GLUCURONATE OXIDASE"/>
    <property type="match status" value="1"/>
</dbReference>
<name>A0A2T5RIA7_9FIRM</name>
<dbReference type="Gene3D" id="3.40.50.720">
    <property type="entry name" value="NAD(P)-binding Rossmann-like Domain"/>
    <property type="match status" value="1"/>
</dbReference>
<gene>
    <name evidence="4" type="ORF">C8C76_12144</name>
</gene>
<dbReference type="InterPro" id="IPR013022">
    <property type="entry name" value="Xyl_isomerase-like_TIM-brl"/>
</dbReference>
<dbReference type="InterPro" id="IPR000683">
    <property type="entry name" value="Gfo/Idh/MocA-like_OxRdtase_N"/>
</dbReference>
<proteinExistence type="predicted"/>
<dbReference type="GO" id="GO:0000166">
    <property type="term" value="F:nucleotide binding"/>
    <property type="evidence" value="ECO:0007669"/>
    <property type="project" value="InterPro"/>
</dbReference>
<dbReference type="OrthoDB" id="9815825at2"/>
<feature type="domain" description="GFO/IDH/MocA-like oxidoreductase" evidence="3">
    <location>
        <begin position="444"/>
        <end position="568"/>
    </location>
</feature>
<organism evidence="4 5">
    <name type="scientific">Halanaerobium saccharolyticum</name>
    <dbReference type="NCBI Taxonomy" id="43595"/>
    <lineage>
        <taxon>Bacteria</taxon>
        <taxon>Bacillati</taxon>
        <taxon>Bacillota</taxon>
        <taxon>Clostridia</taxon>
        <taxon>Halanaerobiales</taxon>
        <taxon>Halanaerobiaceae</taxon>
        <taxon>Halanaerobium</taxon>
    </lineage>
</organism>
<dbReference type="Gene3D" id="3.30.360.10">
    <property type="entry name" value="Dihydrodipicolinate Reductase, domain 2"/>
    <property type="match status" value="1"/>
</dbReference>
<evidence type="ECO:0000313" key="5">
    <source>
        <dbReference type="Proteomes" id="UP000244089"/>
    </source>
</evidence>
<accession>A0A2T5RIA7</accession>
<dbReference type="Pfam" id="PF01408">
    <property type="entry name" value="GFO_IDH_MocA"/>
    <property type="match status" value="1"/>
</dbReference>
<dbReference type="InterPro" id="IPR052515">
    <property type="entry name" value="Gfo/Idh/MocA_Oxidoreductase"/>
</dbReference>
<reference evidence="4 5" key="1">
    <citation type="submission" date="2018-04" db="EMBL/GenBank/DDBJ databases">
        <title>Subsurface microbial communities from deep shales in Ohio and West Virginia, USA.</title>
        <authorList>
            <person name="Wrighton K."/>
        </authorList>
    </citation>
    <scope>NUCLEOTIDE SEQUENCE [LARGE SCALE GENOMIC DNA]</scope>
    <source>
        <strain evidence="4 5">WC1</strain>
    </source>
</reference>
<dbReference type="EMBL" id="QAXS01000021">
    <property type="protein sequence ID" value="PTV97940.1"/>
    <property type="molecule type" value="Genomic_DNA"/>
</dbReference>
<dbReference type="PANTHER" id="PTHR43249:SF1">
    <property type="entry name" value="D-GLUCOSIDE 3-DEHYDROGENASE"/>
    <property type="match status" value="1"/>
</dbReference>
<protein>
    <submittedName>
        <fullName evidence="4">Putative dehydrogenase</fullName>
    </submittedName>
</protein>
<evidence type="ECO:0000259" key="3">
    <source>
        <dbReference type="Pfam" id="PF22725"/>
    </source>
</evidence>
<dbReference type="SUPFAM" id="SSF55347">
    <property type="entry name" value="Glyceraldehyde-3-phosphate dehydrogenase-like, C-terminal domain"/>
    <property type="match status" value="1"/>
</dbReference>
<dbReference type="AlphaFoldDB" id="A0A2T5RIA7"/>
<dbReference type="Pfam" id="PF01261">
    <property type="entry name" value="AP_endonuc_2"/>
    <property type="match status" value="1"/>
</dbReference>
<feature type="domain" description="Xylose isomerase-like TIM barrel" evidence="1">
    <location>
        <begin position="19"/>
        <end position="263"/>
    </location>
</feature>
<comment type="caution">
    <text evidence="4">The sequence shown here is derived from an EMBL/GenBank/DDBJ whole genome shotgun (WGS) entry which is preliminary data.</text>
</comment>
<dbReference type="Pfam" id="PF22725">
    <property type="entry name" value="GFO_IDH_MocA_C3"/>
    <property type="match status" value="1"/>
</dbReference>
<evidence type="ECO:0000313" key="4">
    <source>
        <dbReference type="EMBL" id="PTV97940.1"/>
    </source>
</evidence>
<dbReference type="Gene3D" id="3.20.20.150">
    <property type="entry name" value="Divalent-metal-dependent TIM barrel enzymes"/>
    <property type="match status" value="1"/>
</dbReference>
<dbReference type="SUPFAM" id="SSF51658">
    <property type="entry name" value="Xylose isomerase-like"/>
    <property type="match status" value="1"/>
</dbReference>
<dbReference type="SUPFAM" id="SSF51735">
    <property type="entry name" value="NAD(P)-binding Rossmann-fold domains"/>
    <property type="match status" value="1"/>
</dbReference>
<evidence type="ECO:0000259" key="2">
    <source>
        <dbReference type="Pfam" id="PF01408"/>
    </source>
</evidence>
<sequence>MYFSGFADEAADSIEKQIQVTKELGWQYIESRNIDGTNITEISEEKFEDVYQKLEAAGIKINCFGSAVANWGKDPRDEKSFTESREELKRAIPRMKKLGTKMIRGMSFGIPRDLAPRNPELEKKIISELKILTAMCEDAGITYVHENCMNYFSQSYQHMDYLLNEIDSPNFKIVFDTGNPVMADNKMGSEPYQKQTSWQAYQQLKDRIAYVHIKDCVFKEDTGEIFPEMDYKFAGQGDGQVKKIIKDLLENGYDGGFSIEPHMGAVYHDQAESGEEKAKYNTYLEYGKRFMQLMTEIKAEVNKKIKRRDTMEKVRLGIIGFGTQGSYYAEFLNEGKIEQMELAALCDIDPAKKEEAAEKYPELPFYEDYLEMLESGEVDAVVTTVPHYLHPEMGIEALKRDIHALLEKPAGVYSKQVKELNEFAASKPDLTFAIMFNQRTNPLYQKVKEIVDNGEIGDLRRANWIITSWWRPQSYYDQSAWRATWGEEGGGVLVNQAPHQIDLMQWICGMPKKVYSNVKYGYQRDIAVEDEVTALFDYGDGATGSFITCTHDPIGTDRFELFGDKGKIIVDNSKKVTIKRLVKSEQEMSDNMTMMEVYNLVQGGDTDEMYTEEVIEFESNWQEQHPNVMRNFAANILDGEELLAPGAEGINGVTVANSIHLSSWLDKEVELPIDEELFLEELNKKIEAEKTNN</sequence>
<dbReference type="InterPro" id="IPR036237">
    <property type="entry name" value="Xyl_isomerase-like_sf"/>
</dbReference>